<dbReference type="Proteomes" id="UP000249375">
    <property type="component" value="Chromosome"/>
</dbReference>
<dbReference type="EMBL" id="CP033459">
    <property type="protein sequence ID" value="QFQ13315.1"/>
    <property type="molecule type" value="Genomic_DNA"/>
</dbReference>
<dbReference type="AlphaFoldDB" id="A0A5P8E8G2"/>
<accession>A0A5P8E8G2</accession>
<dbReference type="KEGG" id="alq:C7Y71_010005"/>
<keyword evidence="2" id="KW-1185">Reference proteome</keyword>
<gene>
    <name evidence="1" type="ORF">C7Y71_010005</name>
</gene>
<evidence type="ECO:0000313" key="1">
    <source>
        <dbReference type="EMBL" id="QFQ13315.1"/>
    </source>
</evidence>
<name>A0A5P8E8G2_9BACT</name>
<sequence>MAKELSTILTAAAEVRDASERGENTATRVGGVLCDLLEYLAAAVLAGDIQVVSDAAGTGLVVKLRQANGVAYNQRLNLPVANASVNGLLTPDLLGKLNAAYSTSGTNQTAIETRRLEIEELTKRLKGRSDYSNAFTDPQVFLGDLDTIEEVNAAIDALVTSAASPETKYTGYCVVGLLGSRFDIHQYALHFATGDFVQCVSGCVKIAPDAMNLQQHGQYNIVFRRVSNFTPDIWKGISTLIPNADEMYYGLLDPRDKMKLNNVVDLGYVTTSATAENWAKNPSYLTEKKRPTIFQYYDARNAQVGMIISLPASATTFGQTLLLGTYIYRRTVTVNGTTSTATSWTSL</sequence>
<organism evidence="1 2">
    <name type="scientific">Pseudoprevotella muciniphila</name>
    <dbReference type="NCBI Taxonomy" id="2133944"/>
    <lineage>
        <taxon>Bacteria</taxon>
        <taxon>Pseudomonadati</taxon>
        <taxon>Bacteroidota</taxon>
        <taxon>Bacteroidia</taxon>
        <taxon>Bacteroidales</taxon>
        <taxon>Prevotellaceae</taxon>
        <taxon>Pseudoprevotella</taxon>
    </lineage>
</organism>
<evidence type="ECO:0000313" key="2">
    <source>
        <dbReference type="Proteomes" id="UP000249375"/>
    </source>
</evidence>
<protein>
    <submittedName>
        <fullName evidence="1">Uncharacterized protein</fullName>
    </submittedName>
</protein>
<proteinExistence type="predicted"/>
<dbReference type="RefSeq" id="WP_111897545.1">
    <property type="nucleotide sequence ID" value="NZ_CP033459.1"/>
</dbReference>
<reference evidence="1 2" key="1">
    <citation type="submission" date="2018-11" db="EMBL/GenBank/DDBJ databases">
        <authorList>
            <person name="Na S.W."/>
            <person name="Baik M."/>
        </authorList>
    </citation>
    <scope>NUCLEOTIDE SEQUENCE [LARGE SCALE GENOMIC DNA]</scope>
    <source>
        <strain evidence="1 2">E39</strain>
    </source>
</reference>